<dbReference type="Proteomes" id="UP000198546">
    <property type="component" value="Chromosome i"/>
</dbReference>
<organism evidence="2 3">
    <name type="scientific">Auraticoccus monumenti</name>
    <dbReference type="NCBI Taxonomy" id="675864"/>
    <lineage>
        <taxon>Bacteria</taxon>
        <taxon>Bacillati</taxon>
        <taxon>Actinomycetota</taxon>
        <taxon>Actinomycetes</taxon>
        <taxon>Propionibacteriales</taxon>
        <taxon>Propionibacteriaceae</taxon>
        <taxon>Auraticoccus</taxon>
    </lineage>
</organism>
<dbReference type="SUPFAM" id="SSF55811">
    <property type="entry name" value="Nudix"/>
    <property type="match status" value="1"/>
</dbReference>
<proteinExistence type="predicted"/>
<keyword evidence="3" id="KW-1185">Reference proteome</keyword>
<dbReference type="RefSeq" id="WP_197679103.1">
    <property type="nucleotide sequence ID" value="NZ_LT629688.1"/>
</dbReference>
<accession>A0A1G7DPG7</accession>
<dbReference type="InterPro" id="IPR000086">
    <property type="entry name" value="NUDIX_hydrolase_dom"/>
</dbReference>
<protein>
    <submittedName>
        <fullName evidence="2">8-oxo-dGTP pyrophosphatase MutT, NUDIX family</fullName>
    </submittedName>
</protein>
<evidence type="ECO:0000313" key="3">
    <source>
        <dbReference type="Proteomes" id="UP000198546"/>
    </source>
</evidence>
<dbReference type="InterPro" id="IPR015797">
    <property type="entry name" value="NUDIX_hydrolase-like_dom_sf"/>
</dbReference>
<name>A0A1G7DPG7_9ACTN</name>
<reference evidence="2 3" key="1">
    <citation type="submission" date="2016-10" db="EMBL/GenBank/DDBJ databases">
        <authorList>
            <person name="de Groot N.N."/>
        </authorList>
    </citation>
    <scope>NUCLEOTIDE SEQUENCE [LARGE SCALE GENOMIC DNA]</scope>
    <source>
        <strain evidence="2 3">MON 2.2</strain>
    </source>
</reference>
<gene>
    <name evidence="2" type="ORF">SAMN04489747_3668</name>
</gene>
<dbReference type="STRING" id="675864.SAMN04489747_3668"/>
<dbReference type="PROSITE" id="PS51462">
    <property type="entry name" value="NUDIX"/>
    <property type="match status" value="1"/>
</dbReference>
<evidence type="ECO:0000313" key="2">
    <source>
        <dbReference type="EMBL" id="SDE53397.1"/>
    </source>
</evidence>
<sequence length="185" mass="20463">MDADRDPLWTSVQHVLTTWAPADRSQDDLRRGYLRWLEREGPAALRRDGGPEHLTASCYVVSADRRRVLLCSHRKGRFWVQLGGHLEPADRDLGAAALREGVEEGGIEGLRLVEGVLDLDRHELSGAFGRCRAHWDVAFLVVAPEGAVPVTSEESEDVAWFEVDALPVPLAGSVAERLTRLLTHG</sequence>
<dbReference type="EMBL" id="LT629688">
    <property type="protein sequence ID" value="SDE53397.1"/>
    <property type="molecule type" value="Genomic_DNA"/>
</dbReference>
<dbReference type="AlphaFoldDB" id="A0A1G7DPG7"/>
<dbReference type="Pfam" id="PF00293">
    <property type="entry name" value="NUDIX"/>
    <property type="match status" value="1"/>
</dbReference>
<dbReference type="Gene3D" id="3.90.79.10">
    <property type="entry name" value="Nucleoside Triphosphate Pyrophosphohydrolase"/>
    <property type="match status" value="1"/>
</dbReference>
<evidence type="ECO:0000259" key="1">
    <source>
        <dbReference type="PROSITE" id="PS51462"/>
    </source>
</evidence>
<feature type="domain" description="Nudix hydrolase" evidence="1">
    <location>
        <begin position="51"/>
        <end position="183"/>
    </location>
</feature>